<comment type="caution">
    <text evidence="10">The sequence shown here is derived from an EMBL/GenBank/DDBJ whole genome shotgun (WGS) entry which is preliminary data.</text>
</comment>
<evidence type="ECO:0000256" key="2">
    <source>
        <dbReference type="ARBA" id="ARBA00022692"/>
    </source>
</evidence>
<dbReference type="PANTHER" id="PTHR31918:SF1">
    <property type="entry name" value="TRANSMEMBRANE PROTEIN 181"/>
    <property type="match status" value="1"/>
</dbReference>
<evidence type="ECO:0000313" key="10">
    <source>
        <dbReference type="EMBL" id="KAF0290439.1"/>
    </source>
</evidence>
<feature type="domain" description="TMEM181 GOLD" evidence="9">
    <location>
        <begin position="17"/>
        <end position="106"/>
    </location>
</feature>
<dbReference type="PANTHER" id="PTHR31918">
    <property type="entry name" value="TRANSMEMBRANE PROTEIN 181"/>
    <property type="match status" value="1"/>
</dbReference>
<keyword evidence="7" id="KW-0732">Signal</keyword>
<feature type="transmembrane region" description="Helical" evidence="6">
    <location>
        <begin position="183"/>
        <end position="204"/>
    </location>
</feature>
<dbReference type="GO" id="GO:0016020">
    <property type="term" value="C:membrane"/>
    <property type="evidence" value="ECO:0007669"/>
    <property type="project" value="UniProtKB-SubCell"/>
</dbReference>
<feature type="compositionally biased region" description="Acidic residues" evidence="5">
    <location>
        <begin position="383"/>
        <end position="393"/>
    </location>
</feature>
<dbReference type="OrthoDB" id="28186at2759"/>
<feature type="transmembrane region" description="Helical" evidence="6">
    <location>
        <begin position="116"/>
        <end position="135"/>
    </location>
</feature>
<feature type="region of interest" description="Disordered" evidence="5">
    <location>
        <begin position="383"/>
        <end position="410"/>
    </location>
</feature>
<feature type="domain" description="Wntless-like transmembrane" evidence="8">
    <location>
        <begin position="110"/>
        <end position="358"/>
    </location>
</feature>
<proteinExistence type="predicted"/>
<name>A0A6A4VBC0_AMPAM</name>
<feature type="transmembrane region" description="Helical" evidence="6">
    <location>
        <begin position="216"/>
        <end position="239"/>
    </location>
</feature>
<dbReference type="AlphaFoldDB" id="A0A6A4VBC0"/>
<feature type="transmembrane region" description="Helical" evidence="6">
    <location>
        <begin position="335"/>
        <end position="356"/>
    </location>
</feature>
<evidence type="ECO:0000256" key="3">
    <source>
        <dbReference type="ARBA" id="ARBA00022989"/>
    </source>
</evidence>
<keyword evidence="4 6" id="KW-0472">Membrane</keyword>
<evidence type="ECO:0000256" key="7">
    <source>
        <dbReference type="SAM" id="SignalP"/>
    </source>
</evidence>
<gene>
    <name evidence="10" type="primary">TMEM181_0</name>
    <name evidence="10" type="ORF">FJT64_011363</name>
</gene>
<protein>
    <submittedName>
        <fullName evidence="10">Transmembrane protein 181</fullName>
    </submittedName>
</protein>
<feature type="transmembrane region" description="Helical" evidence="6">
    <location>
        <begin position="155"/>
        <end position="177"/>
    </location>
</feature>
<evidence type="ECO:0000313" key="11">
    <source>
        <dbReference type="Proteomes" id="UP000440578"/>
    </source>
</evidence>
<evidence type="ECO:0000256" key="5">
    <source>
        <dbReference type="SAM" id="MobiDB-lite"/>
    </source>
</evidence>
<evidence type="ECO:0000259" key="9">
    <source>
        <dbReference type="Pfam" id="PF21885"/>
    </source>
</evidence>
<feature type="signal peptide" evidence="7">
    <location>
        <begin position="1"/>
        <end position="18"/>
    </location>
</feature>
<reference evidence="10 11" key="1">
    <citation type="submission" date="2019-07" db="EMBL/GenBank/DDBJ databases">
        <title>Draft genome assembly of a fouling barnacle, Amphibalanus amphitrite (Darwin, 1854): The first reference genome for Thecostraca.</title>
        <authorList>
            <person name="Kim W."/>
        </authorList>
    </citation>
    <scope>NUCLEOTIDE SEQUENCE [LARGE SCALE GENOMIC DNA]</scope>
    <source>
        <strain evidence="10">SNU_AA5</strain>
        <tissue evidence="10">Soma without cirri and trophi</tissue>
    </source>
</reference>
<feature type="transmembrane region" description="Helical" evidence="6">
    <location>
        <begin position="259"/>
        <end position="281"/>
    </location>
</feature>
<dbReference type="GO" id="GO:0015643">
    <property type="term" value="F:toxic substance binding"/>
    <property type="evidence" value="ECO:0007669"/>
    <property type="project" value="InterPro"/>
</dbReference>
<evidence type="ECO:0000256" key="6">
    <source>
        <dbReference type="SAM" id="Phobius"/>
    </source>
</evidence>
<accession>A0A6A4VBC0</accession>
<dbReference type="InterPro" id="IPR054077">
    <property type="entry name" value="TMEM181_GOLD"/>
</dbReference>
<keyword evidence="11" id="KW-1185">Reference proteome</keyword>
<dbReference type="Proteomes" id="UP000440578">
    <property type="component" value="Unassembled WGS sequence"/>
</dbReference>
<feature type="transmembrane region" description="Helical" evidence="6">
    <location>
        <begin position="293"/>
        <end position="315"/>
    </location>
</feature>
<dbReference type="Pfam" id="PF06664">
    <property type="entry name" value="WLS-like_TM"/>
    <property type="match status" value="1"/>
</dbReference>
<dbReference type="InterPro" id="IPR040416">
    <property type="entry name" value="TMEM181"/>
</dbReference>
<evidence type="ECO:0000256" key="4">
    <source>
        <dbReference type="ARBA" id="ARBA00023136"/>
    </source>
</evidence>
<keyword evidence="2 6" id="KW-0812">Transmembrane</keyword>
<evidence type="ECO:0000256" key="1">
    <source>
        <dbReference type="ARBA" id="ARBA00004141"/>
    </source>
</evidence>
<sequence>MLCFHALYINSLLLFSAGETFDKRFTIAVDVEGLSEGREKLQVFKEDQLFNRSRHLHCQESSCAPVTLLHLAYLSFTNYLLVLRFHGLEDIDRRYTVSDVLFAFERFEANFTQLQLWFRFIFLIVSFSATCWFGFSLRRSPSQDWSLEQRWTAALLPLLVAHNNPFFPLMFLCSSIVPRVLDSLLQVTMFCALLLCWICVLHGLRQTSRTWLTFYVPKLVLVGLMWLLCTVLIAWRGYHSLRDPTFTGTQLGPLQGVDTFFYVLGGVYLLYVLILILRAYSDLRAMPYLGVRLKLATLSMIVLAVASLSLMSHRLRQSGLGLSFSAVLSTPYTTSTQFLAIYGLVNSFVLCMAWVFSPPTSDRPGGDSRVVKDNPAFSMINDSDEDVIYGEEEESRRPLHRNKPDDDDSD</sequence>
<dbReference type="Pfam" id="PF21885">
    <property type="entry name" value="TMEM181_GOLD"/>
    <property type="match status" value="1"/>
</dbReference>
<evidence type="ECO:0000259" key="8">
    <source>
        <dbReference type="Pfam" id="PF06664"/>
    </source>
</evidence>
<organism evidence="10 11">
    <name type="scientific">Amphibalanus amphitrite</name>
    <name type="common">Striped barnacle</name>
    <name type="synonym">Balanus amphitrite</name>
    <dbReference type="NCBI Taxonomy" id="1232801"/>
    <lineage>
        <taxon>Eukaryota</taxon>
        <taxon>Metazoa</taxon>
        <taxon>Ecdysozoa</taxon>
        <taxon>Arthropoda</taxon>
        <taxon>Crustacea</taxon>
        <taxon>Multicrustacea</taxon>
        <taxon>Cirripedia</taxon>
        <taxon>Thoracica</taxon>
        <taxon>Thoracicalcarea</taxon>
        <taxon>Balanomorpha</taxon>
        <taxon>Balanoidea</taxon>
        <taxon>Balanidae</taxon>
        <taxon>Amphibalaninae</taxon>
        <taxon>Amphibalanus</taxon>
    </lineage>
</organism>
<dbReference type="InterPro" id="IPR047843">
    <property type="entry name" value="WLS-like_TM"/>
</dbReference>
<dbReference type="EMBL" id="VIIS01001956">
    <property type="protein sequence ID" value="KAF0290439.1"/>
    <property type="molecule type" value="Genomic_DNA"/>
</dbReference>
<feature type="chain" id="PRO_5025446803" evidence="7">
    <location>
        <begin position="19"/>
        <end position="410"/>
    </location>
</feature>
<keyword evidence="3 6" id="KW-1133">Transmembrane helix</keyword>
<comment type="subcellular location">
    <subcellularLocation>
        <location evidence="1">Membrane</location>
        <topology evidence="1">Multi-pass membrane protein</topology>
    </subcellularLocation>
</comment>